<protein>
    <recommendedName>
        <fullName evidence="4">Secreted protein</fullName>
    </recommendedName>
</protein>
<proteinExistence type="predicted"/>
<evidence type="ECO:0000313" key="2">
    <source>
        <dbReference type="EMBL" id="CAE7885753.1"/>
    </source>
</evidence>
<dbReference type="Proteomes" id="UP000601435">
    <property type="component" value="Unassembled WGS sequence"/>
</dbReference>
<comment type="caution">
    <text evidence="2">The sequence shown here is derived from an EMBL/GenBank/DDBJ whole genome shotgun (WGS) entry which is preliminary data.</text>
</comment>
<evidence type="ECO:0008006" key="4">
    <source>
        <dbReference type="Google" id="ProtNLM"/>
    </source>
</evidence>
<evidence type="ECO:0000256" key="1">
    <source>
        <dbReference type="SAM" id="SignalP"/>
    </source>
</evidence>
<keyword evidence="1" id="KW-0732">Signal</keyword>
<feature type="signal peptide" evidence="1">
    <location>
        <begin position="1"/>
        <end position="25"/>
    </location>
</feature>
<accession>A0A813B1B4</accession>
<feature type="chain" id="PRO_5033031893" description="Secreted protein" evidence="1">
    <location>
        <begin position="26"/>
        <end position="126"/>
    </location>
</feature>
<organism evidence="2 3">
    <name type="scientific">Symbiodinium necroappetens</name>
    <dbReference type="NCBI Taxonomy" id="1628268"/>
    <lineage>
        <taxon>Eukaryota</taxon>
        <taxon>Sar</taxon>
        <taxon>Alveolata</taxon>
        <taxon>Dinophyceae</taxon>
        <taxon>Suessiales</taxon>
        <taxon>Symbiodiniaceae</taxon>
        <taxon>Symbiodinium</taxon>
    </lineage>
</organism>
<gene>
    <name evidence="2" type="ORF">SNEC2469_LOCUS29276</name>
</gene>
<dbReference type="AlphaFoldDB" id="A0A813B1B4"/>
<keyword evidence="3" id="KW-1185">Reference proteome</keyword>
<evidence type="ECO:0000313" key="3">
    <source>
        <dbReference type="Proteomes" id="UP000601435"/>
    </source>
</evidence>
<dbReference type="EMBL" id="CAJNJA010065474">
    <property type="protein sequence ID" value="CAE7885753.1"/>
    <property type="molecule type" value="Genomic_DNA"/>
</dbReference>
<sequence length="126" mass="13184">MVLAALVHRCCFLVTKLALFSRAPSAFLVDASACISLAHAGKPFGTIQVSTEVSVWLLHLAHLWLRTCIVRGTALGDAGGILAAKVALLPTKAVALLFDAGLGILLNVSIVAYFGGVVECQCLSQH</sequence>
<reference evidence="2" key="1">
    <citation type="submission" date="2021-02" db="EMBL/GenBank/DDBJ databases">
        <authorList>
            <person name="Dougan E. K."/>
            <person name="Rhodes N."/>
            <person name="Thang M."/>
            <person name="Chan C."/>
        </authorList>
    </citation>
    <scope>NUCLEOTIDE SEQUENCE</scope>
</reference>
<name>A0A813B1B4_9DINO</name>